<feature type="transmembrane region" description="Helical" evidence="1">
    <location>
        <begin position="46"/>
        <end position="63"/>
    </location>
</feature>
<dbReference type="AlphaFoldDB" id="A0A7R9W4L7"/>
<reference evidence="2" key="1">
    <citation type="submission" date="2021-01" db="EMBL/GenBank/DDBJ databases">
        <authorList>
            <person name="Corre E."/>
            <person name="Pelletier E."/>
            <person name="Niang G."/>
            <person name="Scheremetjew M."/>
            <person name="Finn R."/>
            <person name="Kale V."/>
            <person name="Holt S."/>
            <person name="Cochrane G."/>
            <person name="Meng A."/>
            <person name="Brown T."/>
            <person name="Cohen L."/>
        </authorList>
    </citation>
    <scope>NUCLEOTIDE SEQUENCE</scope>
    <source>
        <strain evidence="2">CCMP147</strain>
    </source>
</reference>
<evidence type="ECO:0000256" key="1">
    <source>
        <dbReference type="SAM" id="Phobius"/>
    </source>
</evidence>
<accession>A0A7R9W4L7</accession>
<protein>
    <submittedName>
        <fullName evidence="2">Uncharacterized protein</fullName>
    </submittedName>
</protein>
<keyword evidence="1" id="KW-0812">Transmembrane</keyword>
<gene>
    <name evidence="2" type="ORF">TDUB1175_LOCUS13109</name>
</gene>
<evidence type="ECO:0000313" key="2">
    <source>
        <dbReference type="EMBL" id="CAD8314320.1"/>
    </source>
</evidence>
<name>A0A7R9W4L7_9STRA</name>
<keyword evidence="1" id="KW-0472">Membrane</keyword>
<proteinExistence type="predicted"/>
<keyword evidence="1" id="KW-1133">Transmembrane helix</keyword>
<dbReference type="EMBL" id="HBED01026277">
    <property type="protein sequence ID" value="CAD8314320.1"/>
    <property type="molecule type" value="Transcribed_RNA"/>
</dbReference>
<organism evidence="2">
    <name type="scientific">Pseudictyota dubia</name>
    <dbReference type="NCBI Taxonomy" id="2749911"/>
    <lineage>
        <taxon>Eukaryota</taxon>
        <taxon>Sar</taxon>
        <taxon>Stramenopiles</taxon>
        <taxon>Ochrophyta</taxon>
        <taxon>Bacillariophyta</taxon>
        <taxon>Mediophyceae</taxon>
        <taxon>Biddulphiophycidae</taxon>
        <taxon>Eupodiscales</taxon>
        <taxon>Odontellaceae</taxon>
        <taxon>Pseudictyota</taxon>
    </lineage>
</organism>
<sequence>MAREKGGIASEGGEMEALVDRMGATTASPLDRLAGYSGKNYRRGQACFLLLLFACVSVLILRYEEIGEWFSAHEEDVETKPDDPDRESKWGFPDFSLPSAVSTVTDWFKGGDKGEGVGRLSDEARRSLPDLLKALSTARIRIDEMIEADYGEYSFVFSRNETMKGTGIWWPSEKSLSRLKRRMKRKIIEAQLRGGGENDEETVKFTWVTGGHSASAAHGDLMEQSYDVTLLKAAEVAFDALDVTLKSKHYGMGSMGSFELGLCQDEVYGLDIDILNWDFGMTDGRNYWWYQLWVDQAGLHPTFPILFTNNDARKNMNDDCEKRGQGAFNVQWKELPRNLFPDSDTHPNPSSLPRGVANYMCGGQAEQTNKCKDEKFDTKWCDCRGKVSWHPGWKDHLFMGRFMALFLVENLIDAVKEMRERDLSLLSPSENDTSSLAGVPSLSGEYLNHLLAEEEADRQLFQESTVSDNIGSGDLMGEGNWKKILRGNPICHSLRLPNQARFDGIIDGVVATEAAPGSYYSGVDQHYKWNTLPKPGPPSANDSLKSAISSLRPPWMMATDQEMRKPMKYYGYENGCNLTVSHDFRDGFVVRHQDDWMGDIYPLDSEVEAFSRGKYEREGFIIMCDGQCFFSNCNPGGQRWEMKHVGLPEKNGNVSILVDDKPVTGAVALMSDCYFLVGEGGNPNWGPGTANGRKGQYEIKFKVERPGMIHVSSLIVA</sequence>